<dbReference type="PRINTS" id="PR00507">
    <property type="entry name" value="N12N6MTFRASE"/>
</dbReference>
<name>A0A9X8N5P7_9ACTN</name>
<evidence type="ECO:0000259" key="2">
    <source>
        <dbReference type="Pfam" id="PF02384"/>
    </source>
</evidence>
<reference evidence="4" key="1">
    <citation type="submission" date="2016-11" db="EMBL/GenBank/DDBJ databases">
        <authorList>
            <person name="Jaros S."/>
            <person name="Januszkiewicz K."/>
            <person name="Wedrychowicz H."/>
        </authorList>
    </citation>
    <scope>NUCLEOTIDE SEQUENCE [LARGE SCALE GENOMIC DNA]</scope>
    <source>
        <strain evidence="4">CGMCC 4.3555</strain>
    </source>
</reference>
<keyword evidence="3" id="KW-0489">Methyltransferase</keyword>
<dbReference type="GO" id="GO:0003677">
    <property type="term" value="F:DNA binding"/>
    <property type="evidence" value="ECO:0007669"/>
    <property type="project" value="InterPro"/>
</dbReference>
<dbReference type="InterPro" id="IPR003356">
    <property type="entry name" value="DNA_methylase_A-5"/>
</dbReference>
<protein>
    <submittedName>
        <fullName evidence="3">N-6 DNA Methylase</fullName>
    </submittedName>
</protein>
<dbReference type="GO" id="GO:0008170">
    <property type="term" value="F:N-methyltransferase activity"/>
    <property type="evidence" value="ECO:0007669"/>
    <property type="project" value="InterPro"/>
</dbReference>
<evidence type="ECO:0000313" key="4">
    <source>
        <dbReference type="Proteomes" id="UP000184388"/>
    </source>
</evidence>
<keyword evidence="3" id="KW-0808">Transferase</keyword>
<dbReference type="Proteomes" id="UP000184388">
    <property type="component" value="Unassembled WGS sequence"/>
</dbReference>
<dbReference type="InterPro" id="IPR029063">
    <property type="entry name" value="SAM-dependent_MTases_sf"/>
</dbReference>
<comment type="caution">
    <text evidence="3">The sequence shown here is derived from an EMBL/GenBank/DDBJ whole genome shotgun (WGS) entry which is preliminary data.</text>
</comment>
<feature type="region of interest" description="Disordered" evidence="1">
    <location>
        <begin position="1"/>
        <end position="66"/>
    </location>
</feature>
<dbReference type="GO" id="GO:0032259">
    <property type="term" value="P:methylation"/>
    <property type="evidence" value="ECO:0007669"/>
    <property type="project" value="UniProtKB-KW"/>
</dbReference>
<dbReference type="AlphaFoldDB" id="A0A9X8N5P7"/>
<dbReference type="Gene3D" id="3.40.50.150">
    <property type="entry name" value="Vaccinia Virus protein VP39"/>
    <property type="match status" value="1"/>
</dbReference>
<sequence length="362" mass="39270">MTQTQLDLFADLAPEPKPIPVPAPFAGAPREETALTAPSQPARPQPATPTQMQARRSGRPRPVSDPHRLALEIGEAVAARWHNLHGGTAIEVPIGVVAALALIRQRDPSGPDLKGQILAQDGPQMIAMLREIWSTHWLHRPDLIDRARILHEWLNDDVDECRMSAVRAVAETTLKRGLFDLTGHEDPFLRSATDVLSPAMMCLRSRGAQQGLGEFHTPPSVAEAMADIVAAGQVMEIELMVDEPKQGAHIHDPAAGSGGLLRAAAQHLRQRGHDPAAFQWSMVDIDQIAAACCAVNAIIWELGPRVTVACADSLANPNAVDDAMKEARAVFEHRDEVLDKARITAAIRRTQQLMEQVLSPAA</sequence>
<proteinExistence type="predicted"/>
<dbReference type="EMBL" id="FRBK01000019">
    <property type="protein sequence ID" value="SHN08963.1"/>
    <property type="molecule type" value="Genomic_DNA"/>
</dbReference>
<evidence type="ECO:0000256" key="1">
    <source>
        <dbReference type="SAM" id="MobiDB-lite"/>
    </source>
</evidence>
<evidence type="ECO:0000313" key="3">
    <source>
        <dbReference type="EMBL" id="SHN08963.1"/>
    </source>
</evidence>
<feature type="domain" description="DNA methylase adenine-specific" evidence="2">
    <location>
        <begin position="210"/>
        <end position="322"/>
    </location>
</feature>
<organism evidence="3 4">
    <name type="scientific">Streptomyces yunnanensis</name>
    <dbReference type="NCBI Taxonomy" id="156453"/>
    <lineage>
        <taxon>Bacteria</taxon>
        <taxon>Bacillati</taxon>
        <taxon>Actinomycetota</taxon>
        <taxon>Actinomycetes</taxon>
        <taxon>Kitasatosporales</taxon>
        <taxon>Streptomycetaceae</taxon>
        <taxon>Streptomyces</taxon>
    </lineage>
</organism>
<gene>
    <name evidence="3" type="ORF">SAMN05216268_119112</name>
</gene>
<accession>A0A9X8N5P7</accession>
<dbReference type="SUPFAM" id="SSF53335">
    <property type="entry name" value="S-adenosyl-L-methionine-dependent methyltransferases"/>
    <property type="match status" value="1"/>
</dbReference>
<dbReference type="Pfam" id="PF02384">
    <property type="entry name" value="N6_Mtase"/>
    <property type="match status" value="1"/>
</dbReference>